<evidence type="ECO:0000256" key="2">
    <source>
        <dbReference type="ARBA" id="ARBA00022630"/>
    </source>
</evidence>
<evidence type="ECO:0000256" key="4">
    <source>
        <dbReference type="ARBA" id="ARBA00023002"/>
    </source>
</evidence>
<evidence type="ECO:0000256" key="6">
    <source>
        <dbReference type="PIRSR" id="PIRSR000350-3"/>
    </source>
</evidence>
<feature type="domain" description="FAD/NAD(P)-binding" evidence="9">
    <location>
        <begin position="11"/>
        <end position="310"/>
    </location>
</feature>
<dbReference type="InterPro" id="IPR004099">
    <property type="entry name" value="Pyr_nucl-diS_OxRdtase_dimer"/>
</dbReference>
<sequence length="448" mass="48198">MAVKMRHFTNIIIGFGKAGKTLAGTLAQHGQDVLVIEKDAMMYGGTCINVACLPTKNMIISAHSGHGYEAAFETKNKLTTMLRNKNYHNVADQATATVLNADAEFLDDHTLQVTDDSGTETLTADRIFINTGSTPILPAIDGLADSQHVFTSKTLLNQSKQTQQLAILGSGPIGLEFASMYAQFGSQVTVIGQTTAILERFEPEIATAAKNDLETDGVNFVLASQLTKVTDTATGLSLTVETPAGTQTLAADALLVATGRRANTDDLHLERTSINTDDRGAIAVNDVLETSVPNVYALGDVAGSPQFTYISLDDWRIMANQLFGDQTRTRANRPVYANTIFLNPAVSSVGQTEAQLKAAEQPYQVLKMATAGVPKAQVIGNPRGNYKALIDPETHQILGAAIYAEEAFETINVITVAMQNHLPAEVLRDQIYTHPTMTEALNDLFAQI</sequence>
<dbReference type="EMBL" id="AYYR01000067">
    <property type="protein sequence ID" value="KRM74840.1"/>
    <property type="molecule type" value="Genomic_DNA"/>
</dbReference>
<feature type="binding site" evidence="6">
    <location>
        <begin position="131"/>
        <end position="133"/>
    </location>
    <ligand>
        <name>FAD</name>
        <dbReference type="ChEBI" id="CHEBI:57692"/>
    </ligand>
</feature>
<evidence type="ECO:0000313" key="10">
    <source>
        <dbReference type="EMBL" id="KRM74840.1"/>
    </source>
</evidence>
<comment type="cofactor">
    <cofactor evidence="6">
        <name>FAD</name>
        <dbReference type="ChEBI" id="CHEBI:57692"/>
    </cofactor>
    <text evidence="6">Binds 1 FAD per subunit.</text>
</comment>
<keyword evidence="3 6" id="KW-0274">FAD</keyword>
<keyword evidence="2" id="KW-0285">Flavoprotein</keyword>
<proteinExistence type="inferred from homology"/>
<dbReference type="InterPro" id="IPR001100">
    <property type="entry name" value="Pyr_nuc-diS_OxRdtase"/>
</dbReference>
<keyword evidence="6" id="KW-0547">Nucleotide-binding</keyword>
<dbReference type="SUPFAM" id="SSF55424">
    <property type="entry name" value="FAD/NAD-linked reductases, dimerisation (C-terminal) domain"/>
    <property type="match status" value="1"/>
</dbReference>
<dbReference type="PATRIC" id="fig|1423733.4.peg.2908"/>
<keyword evidence="4" id="KW-0560">Oxidoreductase</keyword>
<evidence type="ECO:0000259" key="9">
    <source>
        <dbReference type="Pfam" id="PF07992"/>
    </source>
</evidence>
<feature type="binding site" evidence="6">
    <location>
        <begin position="169"/>
        <end position="176"/>
    </location>
    <ligand>
        <name>NAD(+)</name>
        <dbReference type="ChEBI" id="CHEBI:57540"/>
    </ligand>
</feature>
<feature type="disulfide bond" description="Redox-active" evidence="7">
    <location>
        <begin position="47"/>
        <end position="52"/>
    </location>
</feature>
<evidence type="ECO:0000256" key="7">
    <source>
        <dbReference type="PIRSR" id="PIRSR000350-4"/>
    </source>
</evidence>
<dbReference type="Pfam" id="PF02852">
    <property type="entry name" value="Pyr_redox_dim"/>
    <property type="match status" value="1"/>
</dbReference>
<feature type="domain" description="Pyridine nucleotide-disulphide oxidoreductase dimerisation" evidence="8">
    <location>
        <begin position="337"/>
        <end position="443"/>
    </location>
</feature>
<evidence type="ECO:0000256" key="3">
    <source>
        <dbReference type="ARBA" id="ARBA00022827"/>
    </source>
</evidence>
<gene>
    <name evidence="10" type="ORF">FC82_GL002783</name>
</gene>
<dbReference type="PIRSF" id="PIRSF000350">
    <property type="entry name" value="Mercury_reductase_MerA"/>
    <property type="match status" value="1"/>
</dbReference>
<dbReference type="AlphaFoldDB" id="A0A0R2B643"/>
<evidence type="ECO:0000313" key="11">
    <source>
        <dbReference type="Proteomes" id="UP000051845"/>
    </source>
</evidence>
<evidence type="ECO:0000256" key="5">
    <source>
        <dbReference type="PIRSR" id="PIRSR000350-2"/>
    </source>
</evidence>
<comment type="similarity">
    <text evidence="1">Belongs to the class-I pyridine nucleotide-disulfide oxidoreductase family.</text>
</comment>
<dbReference type="GO" id="GO:0003955">
    <property type="term" value="F:NAD(P)H dehydrogenase (quinone) activity"/>
    <property type="evidence" value="ECO:0007669"/>
    <property type="project" value="TreeGrafter"/>
</dbReference>
<dbReference type="PANTHER" id="PTHR43014">
    <property type="entry name" value="MERCURIC REDUCTASE"/>
    <property type="match status" value="1"/>
</dbReference>
<organism evidence="10 11">
    <name type="scientific">Secundilactobacillus collinoides DSM 20515 = JCM 1123</name>
    <dbReference type="NCBI Taxonomy" id="1423733"/>
    <lineage>
        <taxon>Bacteria</taxon>
        <taxon>Bacillati</taxon>
        <taxon>Bacillota</taxon>
        <taxon>Bacilli</taxon>
        <taxon>Lactobacillales</taxon>
        <taxon>Lactobacillaceae</taxon>
        <taxon>Secundilactobacillus</taxon>
    </lineage>
</organism>
<dbReference type="PANTHER" id="PTHR43014:SF4">
    <property type="entry name" value="PYRIDINE NUCLEOTIDE-DISULFIDE OXIDOREDUCTASE RCLA-RELATED"/>
    <property type="match status" value="1"/>
</dbReference>
<feature type="active site" description="Proton acceptor" evidence="5">
    <location>
        <position position="434"/>
    </location>
</feature>
<dbReference type="InterPro" id="IPR036188">
    <property type="entry name" value="FAD/NAD-bd_sf"/>
</dbReference>
<dbReference type="InterPro" id="IPR023753">
    <property type="entry name" value="FAD/NAD-binding_dom"/>
</dbReference>
<evidence type="ECO:0000256" key="1">
    <source>
        <dbReference type="ARBA" id="ARBA00007532"/>
    </source>
</evidence>
<dbReference type="SUPFAM" id="SSF51905">
    <property type="entry name" value="FAD/NAD(P)-binding domain"/>
    <property type="match status" value="1"/>
</dbReference>
<dbReference type="InterPro" id="IPR016156">
    <property type="entry name" value="FAD/NAD-linked_Rdtase_dimer_sf"/>
</dbReference>
<dbReference type="STRING" id="33960.TY91_10045"/>
<accession>A0A0R2B643</accession>
<feature type="binding site" evidence="6">
    <location>
        <position position="259"/>
    </location>
    <ligand>
        <name>NAD(+)</name>
        <dbReference type="ChEBI" id="CHEBI:57540"/>
    </ligand>
</feature>
<dbReference type="PRINTS" id="PR00411">
    <property type="entry name" value="PNDRDTASEI"/>
</dbReference>
<comment type="caution">
    <text evidence="10">The sequence shown here is derived from an EMBL/GenBank/DDBJ whole genome shotgun (WGS) entry which is preliminary data.</text>
</comment>
<evidence type="ECO:0000259" key="8">
    <source>
        <dbReference type="Pfam" id="PF02852"/>
    </source>
</evidence>
<keyword evidence="6" id="KW-0520">NAD</keyword>
<feature type="binding site" evidence="6">
    <location>
        <position position="56"/>
    </location>
    <ligand>
        <name>FAD</name>
        <dbReference type="ChEBI" id="CHEBI:57692"/>
    </ligand>
</feature>
<dbReference type="Gene3D" id="3.50.50.60">
    <property type="entry name" value="FAD/NAD(P)-binding domain"/>
    <property type="match status" value="2"/>
</dbReference>
<feature type="binding site" evidence="6">
    <location>
        <position position="300"/>
    </location>
    <ligand>
        <name>FAD</name>
        <dbReference type="ChEBI" id="CHEBI:57692"/>
    </ligand>
</feature>
<reference evidence="10 11" key="1">
    <citation type="journal article" date="2015" name="Genome Announc.">
        <title>Expanding the biotechnology potential of lactobacilli through comparative genomics of 213 strains and associated genera.</title>
        <authorList>
            <person name="Sun Z."/>
            <person name="Harris H.M."/>
            <person name="McCann A."/>
            <person name="Guo C."/>
            <person name="Argimon S."/>
            <person name="Zhang W."/>
            <person name="Yang X."/>
            <person name="Jeffery I.B."/>
            <person name="Cooney J.C."/>
            <person name="Kagawa T.F."/>
            <person name="Liu W."/>
            <person name="Song Y."/>
            <person name="Salvetti E."/>
            <person name="Wrobel A."/>
            <person name="Rasinkangas P."/>
            <person name="Parkhill J."/>
            <person name="Rea M.C."/>
            <person name="O'Sullivan O."/>
            <person name="Ritari J."/>
            <person name="Douillard F.P."/>
            <person name="Paul Ross R."/>
            <person name="Yang R."/>
            <person name="Briner A.E."/>
            <person name="Felis G.E."/>
            <person name="de Vos W.M."/>
            <person name="Barrangou R."/>
            <person name="Klaenhammer T.R."/>
            <person name="Caufield P.W."/>
            <person name="Cui Y."/>
            <person name="Zhang H."/>
            <person name="O'Toole P.W."/>
        </authorList>
    </citation>
    <scope>NUCLEOTIDE SEQUENCE [LARGE SCALE GENOMIC DNA]</scope>
    <source>
        <strain evidence="10 11">DSM 20515</strain>
    </source>
</reference>
<name>A0A0R2B643_SECCO</name>
<protein>
    <submittedName>
        <fullName evidence="10">Putative pyridine nucleotide-disulfide oxidoreductase</fullName>
    </submittedName>
</protein>
<dbReference type="PRINTS" id="PR00368">
    <property type="entry name" value="FADPNR"/>
</dbReference>
<dbReference type="Proteomes" id="UP000051845">
    <property type="component" value="Unassembled WGS sequence"/>
</dbReference>
<dbReference type="Pfam" id="PF07992">
    <property type="entry name" value="Pyr_redox_2"/>
    <property type="match status" value="1"/>
</dbReference>
<dbReference type="GO" id="GO:0050660">
    <property type="term" value="F:flavin adenine dinucleotide binding"/>
    <property type="evidence" value="ECO:0007669"/>
    <property type="project" value="TreeGrafter"/>
</dbReference>
<dbReference type="FunFam" id="3.30.390.30:FF:000001">
    <property type="entry name" value="Dihydrolipoyl dehydrogenase"/>
    <property type="match status" value="1"/>
</dbReference>
<dbReference type="Gene3D" id="3.30.390.30">
    <property type="match status" value="1"/>
</dbReference>